<dbReference type="AlphaFoldDB" id="A0A8X6P2P7"/>
<accession>A0A8X6P2P7</accession>
<dbReference type="EMBL" id="BMAW01064180">
    <property type="protein sequence ID" value="GFT43807.1"/>
    <property type="molecule type" value="Genomic_DNA"/>
</dbReference>
<dbReference type="Proteomes" id="UP000887013">
    <property type="component" value="Unassembled WGS sequence"/>
</dbReference>
<evidence type="ECO:0000313" key="1">
    <source>
        <dbReference type="EMBL" id="GFT43807.1"/>
    </source>
</evidence>
<protein>
    <submittedName>
        <fullName evidence="1">Uncharacterized protein</fullName>
    </submittedName>
</protein>
<evidence type="ECO:0000313" key="2">
    <source>
        <dbReference type="Proteomes" id="UP000887013"/>
    </source>
</evidence>
<name>A0A8X6P2P7_NEPPI</name>
<reference evidence="1" key="1">
    <citation type="submission" date="2020-08" db="EMBL/GenBank/DDBJ databases">
        <title>Multicomponent nature underlies the extraordinary mechanical properties of spider dragline silk.</title>
        <authorList>
            <person name="Kono N."/>
            <person name="Nakamura H."/>
            <person name="Mori M."/>
            <person name="Yoshida Y."/>
            <person name="Ohtoshi R."/>
            <person name="Malay A.D."/>
            <person name="Moran D.A.P."/>
            <person name="Tomita M."/>
            <person name="Numata K."/>
            <person name="Arakawa K."/>
        </authorList>
    </citation>
    <scope>NUCLEOTIDE SEQUENCE</scope>
</reference>
<keyword evidence="2" id="KW-1185">Reference proteome</keyword>
<organism evidence="1 2">
    <name type="scientific">Nephila pilipes</name>
    <name type="common">Giant wood spider</name>
    <name type="synonym">Nephila maculata</name>
    <dbReference type="NCBI Taxonomy" id="299642"/>
    <lineage>
        <taxon>Eukaryota</taxon>
        <taxon>Metazoa</taxon>
        <taxon>Ecdysozoa</taxon>
        <taxon>Arthropoda</taxon>
        <taxon>Chelicerata</taxon>
        <taxon>Arachnida</taxon>
        <taxon>Araneae</taxon>
        <taxon>Araneomorphae</taxon>
        <taxon>Entelegynae</taxon>
        <taxon>Araneoidea</taxon>
        <taxon>Nephilidae</taxon>
        <taxon>Nephila</taxon>
    </lineage>
</organism>
<sequence>MKATRRSKMLVMLHFLNAQEHMRFAQNGRASKQATFTWLLASGISGRTSLLQGKRYGSLRQSLQQRRTRAWQRFFILARKVWQRLQRFAKRQLAFWCRFFA</sequence>
<gene>
    <name evidence="1" type="ORF">NPIL_642541</name>
</gene>
<proteinExistence type="predicted"/>
<comment type="caution">
    <text evidence="1">The sequence shown here is derived from an EMBL/GenBank/DDBJ whole genome shotgun (WGS) entry which is preliminary data.</text>
</comment>